<accession>A0A8H4KK92</accession>
<reference evidence="1 2" key="1">
    <citation type="submission" date="2020-01" db="EMBL/GenBank/DDBJ databases">
        <title>Identification and distribution of gene clusters putatively required for synthesis of sphingolipid metabolism inhibitors in phylogenetically diverse species of the filamentous fungus Fusarium.</title>
        <authorList>
            <person name="Kim H.-S."/>
            <person name="Busman M."/>
            <person name="Brown D.W."/>
            <person name="Divon H."/>
            <person name="Uhlig S."/>
            <person name="Proctor R.H."/>
        </authorList>
    </citation>
    <scope>NUCLEOTIDE SEQUENCE [LARGE SCALE GENOMIC DNA]</scope>
    <source>
        <strain evidence="1 2">NRRL 20459</strain>
    </source>
</reference>
<dbReference type="EMBL" id="JAADYS010003063">
    <property type="protein sequence ID" value="KAF4451253.1"/>
    <property type="molecule type" value="Genomic_DNA"/>
</dbReference>
<keyword evidence="2" id="KW-1185">Reference proteome</keyword>
<protein>
    <submittedName>
        <fullName evidence="1">Polyketide synthase</fullName>
    </submittedName>
</protein>
<gene>
    <name evidence="1" type="ORF">FALBO_16359</name>
</gene>
<proteinExistence type="predicted"/>
<evidence type="ECO:0000313" key="1">
    <source>
        <dbReference type="EMBL" id="KAF4451253.1"/>
    </source>
</evidence>
<comment type="caution">
    <text evidence="1">The sequence shown here is derived from an EMBL/GenBank/DDBJ whole genome shotgun (WGS) entry which is preliminary data.</text>
</comment>
<evidence type="ECO:0000313" key="2">
    <source>
        <dbReference type="Proteomes" id="UP000554235"/>
    </source>
</evidence>
<dbReference type="Gene3D" id="3.40.50.720">
    <property type="entry name" value="NAD(P)-binding Rossmann-like Domain"/>
    <property type="match status" value="1"/>
</dbReference>
<name>A0A8H4KK92_9HYPO</name>
<dbReference type="AlphaFoldDB" id="A0A8H4KK92"/>
<organism evidence="1 2">
    <name type="scientific">Fusarium albosuccineum</name>
    <dbReference type="NCBI Taxonomy" id="1237068"/>
    <lineage>
        <taxon>Eukaryota</taxon>
        <taxon>Fungi</taxon>
        <taxon>Dikarya</taxon>
        <taxon>Ascomycota</taxon>
        <taxon>Pezizomycotina</taxon>
        <taxon>Sordariomycetes</taxon>
        <taxon>Hypocreomycetidae</taxon>
        <taxon>Hypocreales</taxon>
        <taxon>Nectriaceae</taxon>
        <taxon>Fusarium</taxon>
        <taxon>Fusarium decemcellulare species complex</taxon>
    </lineage>
</organism>
<sequence length="177" mass="19417">MASANYAGGCAYQDAVAAYRIARGQMALSLDIGWMRNIGIIAESGAYQRQRQTFNNMQPIDDNELFALLTFCCDPDSPALVPPMAQVQALSGLRTPADILMYGQSHPNLLERPLLAAFSYLVHAENTSDHEVNHLQDAKALCHGTKDPGERASIDMRALASSSPVAWWRLLARGRSR</sequence>
<dbReference type="Proteomes" id="UP000554235">
    <property type="component" value="Unassembled WGS sequence"/>
</dbReference>
<dbReference type="OrthoDB" id="329835at2759"/>